<gene>
    <name evidence="3" type="ORF">SDC9_208774</name>
</gene>
<accession>A0A645JD90</accession>
<keyword evidence="2" id="KW-0472">Membrane</keyword>
<dbReference type="AlphaFoldDB" id="A0A645JD90"/>
<evidence type="ECO:0000256" key="2">
    <source>
        <dbReference type="SAM" id="Phobius"/>
    </source>
</evidence>
<keyword evidence="2" id="KW-0812">Transmembrane</keyword>
<reference evidence="3" key="1">
    <citation type="submission" date="2019-08" db="EMBL/GenBank/DDBJ databases">
        <authorList>
            <person name="Kucharzyk K."/>
            <person name="Murdoch R.W."/>
            <person name="Higgins S."/>
            <person name="Loffler F."/>
        </authorList>
    </citation>
    <scope>NUCLEOTIDE SEQUENCE</scope>
</reference>
<proteinExistence type="predicted"/>
<protein>
    <submittedName>
        <fullName evidence="3">Uncharacterized protein</fullName>
    </submittedName>
</protein>
<feature type="region of interest" description="Disordered" evidence="1">
    <location>
        <begin position="1"/>
        <end position="28"/>
    </location>
</feature>
<comment type="caution">
    <text evidence="3">The sequence shown here is derived from an EMBL/GenBank/DDBJ whole genome shotgun (WGS) entry which is preliminary data.</text>
</comment>
<sequence>MAEPEAEKLPEIADASTADESMPNSADKTTYLPVAQDDRLYSFVGSPLAFTLAVTGLLIAVLLYVIFKNRRI</sequence>
<evidence type="ECO:0000313" key="3">
    <source>
        <dbReference type="EMBL" id="MPN61040.1"/>
    </source>
</evidence>
<dbReference type="EMBL" id="VSSQ01137101">
    <property type="protein sequence ID" value="MPN61040.1"/>
    <property type="molecule type" value="Genomic_DNA"/>
</dbReference>
<evidence type="ECO:0000256" key="1">
    <source>
        <dbReference type="SAM" id="MobiDB-lite"/>
    </source>
</evidence>
<keyword evidence="2" id="KW-1133">Transmembrane helix</keyword>
<feature type="compositionally biased region" description="Polar residues" evidence="1">
    <location>
        <begin position="18"/>
        <end position="28"/>
    </location>
</feature>
<organism evidence="3">
    <name type="scientific">bioreactor metagenome</name>
    <dbReference type="NCBI Taxonomy" id="1076179"/>
    <lineage>
        <taxon>unclassified sequences</taxon>
        <taxon>metagenomes</taxon>
        <taxon>ecological metagenomes</taxon>
    </lineage>
</organism>
<feature type="compositionally biased region" description="Basic and acidic residues" evidence="1">
    <location>
        <begin position="1"/>
        <end position="11"/>
    </location>
</feature>
<feature type="transmembrane region" description="Helical" evidence="2">
    <location>
        <begin position="48"/>
        <end position="67"/>
    </location>
</feature>
<name>A0A645JD90_9ZZZZ</name>